<comment type="similarity">
    <text evidence="1">Belongs to the SurE nucleotidase family.</text>
</comment>
<dbReference type="EMBL" id="VDMD01000008">
    <property type="protein sequence ID" value="TRM63968.1"/>
    <property type="molecule type" value="Genomic_DNA"/>
</dbReference>
<dbReference type="Pfam" id="PF01975">
    <property type="entry name" value="SurE"/>
    <property type="match status" value="1"/>
</dbReference>
<keyword evidence="3" id="KW-0378">Hydrolase</keyword>
<name>A0A550CGN3_9AGAR</name>
<sequence>MFSVQLWAALLVLQTTLSGTVASPLPRAAGIPILVGNDDGWAEANIRAFYTQAKAAGYNTLVSAPAYDKSGSGSSSTTPEPLTTPGEYDSIPSGSPAVGHDASDDHLWYVNAYPADGITYGLANLSATYLGGPPALVVTGPNQGSNLGIATLFSGTVGAAAAAGMPAIAFSGASGSHRAYTELVAGDYSYVYADAALRLVDALLAGGVPYLPSGTALNVNFPEAGPGTACESGADVVFVMSRVYWALGLPIDAAQCGGNTLPTESSVVGTEGCYASVSLFDTSNKLDAGKADQQTVVDALGDFLSCLP</sequence>
<gene>
    <name evidence="7" type="ORF">BD626DRAFT_493363</name>
</gene>
<evidence type="ECO:0000256" key="1">
    <source>
        <dbReference type="ARBA" id="ARBA00011062"/>
    </source>
</evidence>
<evidence type="ECO:0000256" key="2">
    <source>
        <dbReference type="ARBA" id="ARBA00022723"/>
    </source>
</evidence>
<protein>
    <submittedName>
        <fullName evidence="7">5'/3'-nucleotidase sure family protein</fullName>
    </submittedName>
</protein>
<dbReference type="PANTHER" id="PTHR30457">
    <property type="entry name" value="5'-NUCLEOTIDASE SURE"/>
    <property type="match status" value="1"/>
</dbReference>
<dbReference type="InterPro" id="IPR036523">
    <property type="entry name" value="SurE-like_sf"/>
</dbReference>
<dbReference type="AlphaFoldDB" id="A0A550CGN3"/>
<evidence type="ECO:0000313" key="7">
    <source>
        <dbReference type="EMBL" id="TRM63968.1"/>
    </source>
</evidence>
<dbReference type="GO" id="GO:0046872">
    <property type="term" value="F:metal ion binding"/>
    <property type="evidence" value="ECO:0007669"/>
    <property type="project" value="UniProtKB-KW"/>
</dbReference>
<evidence type="ECO:0000259" key="6">
    <source>
        <dbReference type="Pfam" id="PF01975"/>
    </source>
</evidence>
<dbReference type="STRING" id="97359.A0A550CGN3"/>
<accession>A0A550CGN3</accession>
<evidence type="ECO:0000256" key="5">
    <source>
        <dbReference type="SAM" id="SignalP"/>
    </source>
</evidence>
<dbReference type="Gene3D" id="3.40.1210.10">
    <property type="entry name" value="Survival protein SurE-like phosphatase/nucleotidase"/>
    <property type="match status" value="1"/>
</dbReference>
<evidence type="ECO:0000313" key="8">
    <source>
        <dbReference type="Proteomes" id="UP000320762"/>
    </source>
</evidence>
<keyword evidence="2" id="KW-0479">Metal-binding</keyword>
<organism evidence="7 8">
    <name type="scientific">Schizophyllum amplum</name>
    <dbReference type="NCBI Taxonomy" id="97359"/>
    <lineage>
        <taxon>Eukaryota</taxon>
        <taxon>Fungi</taxon>
        <taxon>Dikarya</taxon>
        <taxon>Basidiomycota</taxon>
        <taxon>Agaricomycotina</taxon>
        <taxon>Agaricomycetes</taxon>
        <taxon>Agaricomycetidae</taxon>
        <taxon>Agaricales</taxon>
        <taxon>Schizophyllaceae</taxon>
        <taxon>Schizophyllum</taxon>
    </lineage>
</organism>
<feature type="region of interest" description="Disordered" evidence="4">
    <location>
        <begin position="67"/>
        <end position="99"/>
    </location>
</feature>
<feature type="domain" description="Survival protein SurE-like phosphatase/nucleotidase" evidence="6">
    <location>
        <begin position="33"/>
        <end position="224"/>
    </location>
</feature>
<keyword evidence="5" id="KW-0732">Signal</keyword>
<comment type="caution">
    <text evidence="7">The sequence shown here is derived from an EMBL/GenBank/DDBJ whole genome shotgun (WGS) entry which is preliminary data.</text>
</comment>
<dbReference type="SUPFAM" id="SSF64167">
    <property type="entry name" value="SurE-like"/>
    <property type="match status" value="1"/>
</dbReference>
<dbReference type="GO" id="GO:0008252">
    <property type="term" value="F:nucleotidase activity"/>
    <property type="evidence" value="ECO:0007669"/>
    <property type="project" value="InterPro"/>
</dbReference>
<evidence type="ECO:0000256" key="3">
    <source>
        <dbReference type="ARBA" id="ARBA00022801"/>
    </source>
</evidence>
<feature type="signal peptide" evidence="5">
    <location>
        <begin position="1"/>
        <end position="22"/>
    </location>
</feature>
<dbReference type="InterPro" id="IPR002828">
    <property type="entry name" value="SurE-like_Pase/nucleotidase"/>
</dbReference>
<dbReference type="OrthoDB" id="4018688at2759"/>
<dbReference type="InterPro" id="IPR030048">
    <property type="entry name" value="SurE"/>
</dbReference>
<keyword evidence="8" id="KW-1185">Reference proteome</keyword>
<feature type="chain" id="PRO_5022059610" evidence="5">
    <location>
        <begin position="23"/>
        <end position="308"/>
    </location>
</feature>
<proteinExistence type="inferred from homology"/>
<dbReference type="Proteomes" id="UP000320762">
    <property type="component" value="Unassembled WGS sequence"/>
</dbReference>
<reference evidence="7 8" key="1">
    <citation type="journal article" date="2019" name="New Phytol.">
        <title>Comparative genomics reveals unique wood-decay strategies and fruiting body development in the Schizophyllaceae.</title>
        <authorList>
            <person name="Almasi E."/>
            <person name="Sahu N."/>
            <person name="Krizsan K."/>
            <person name="Balint B."/>
            <person name="Kovacs G.M."/>
            <person name="Kiss B."/>
            <person name="Cseklye J."/>
            <person name="Drula E."/>
            <person name="Henrissat B."/>
            <person name="Nagy I."/>
            <person name="Chovatia M."/>
            <person name="Adam C."/>
            <person name="LaButti K."/>
            <person name="Lipzen A."/>
            <person name="Riley R."/>
            <person name="Grigoriev I.V."/>
            <person name="Nagy L.G."/>
        </authorList>
    </citation>
    <scope>NUCLEOTIDE SEQUENCE [LARGE SCALE GENOMIC DNA]</scope>
    <source>
        <strain evidence="7 8">NL-1724</strain>
    </source>
</reference>
<evidence type="ECO:0000256" key="4">
    <source>
        <dbReference type="SAM" id="MobiDB-lite"/>
    </source>
</evidence>
<feature type="compositionally biased region" description="Low complexity" evidence="4">
    <location>
        <begin position="70"/>
        <end position="87"/>
    </location>
</feature>
<dbReference type="PANTHER" id="PTHR30457:SF0">
    <property type="entry name" value="PHOSPHATASE, PUTATIVE (AFU_ORTHOLOGUE AFUA_4G01070)-RELATED"/>
    <property type="match status" value="1"/>
</dbReference>